<protein>
    <recommendedName>
        <fullName evidence="9">beta-glucosidase</fullName>
        <ecNumber evidence="9">3.2.1.21</ecNumber>
    </recommendedName>
</protein>
<dbReference type="InterPro" id="IPR017853">
    <property type="entry name" value="GH"/>
</dbReference>
<dbReference type="SMART" id="SM00758">
    <property type="entry name" value="PA14"/>
    <property type="match status" value="1"/>
</dbReference>
<dbReference type="Pfam" id="PF14310">
    <property type="entry name" value="Fn3-like"/>
    <property type="match status" value="1"/>
</dbReference>
<evidence type="ECO:0000313" key="12">
    <source>
        <dbReference type="Proteomes" id="UP000813427"/>
    </source>
</evidence>
<dbReference type="PROSITE" id="PS00775">
    <property type="entry name" value="GLYCOSYL_HYDROL_F3"/>
    <property type="match status" value="1"/>
</dbReference>
<evidence type="ECO:0000256" key="4">
    <source>
        <dbReference type="ARBA" id="ARBA00022801"/>
    </source>
</evidence>
<keyword evidence="6 9" id="KW-0119">Carbohydrate metabolism</keyword>
<dbReference type="InterPro" id="IPR050288">
    <property type="entry name" value="Cellulose_deg_GH3"/>
</dbReference>
<dbReference type="PANTHER" id="PTHR42715">
    <property type="entry name" value="BETA-GLUCOSIDASE"/>
    <property type="match status" value="1"/>
</dbReference>
<comment type="similarity">
    <text evidence="3 9">Belongs to the glycosyl hydrolase 3 family.</text>
</comment>
<dbReference type="Gene3D" id="3.20.20.300">
    <property type="entry name" value="Glycoside hydrolase, family 3, N-terminal domain"/>
    <property type="match status" value="1"/>
</dbReference>
<dbReference type="InterPro" id="IPR011658">
    <property type="entry name" value="PA14_dom"/>
</dbReference>
<dbReference type="Pfam" id="PF07691">
    <property type="entry name" value="PA14"/>
    <property type="match status" value="1"/>
</dbReference>
<accession>A0A8K0RRC8</accession>
<dbReference type="FunFam" id="2.60.40.10:FF:000495">
    <property type="entry name" value="Periplasmic beta-glucosidase"/>
    <property type="match status" value="1"/>
</dbReference>
<comment type="catalytic activity">
    <reaction evidence="1 9">
        <text>Hydrolysis of terminal, non-reducing beta-D-glucosyl residues with release of beta-D-glucose.</text>
        <dbReference type="EC" id="3.2.1.21"/>
    </reaction>
</comment>
<comment type="pathway">
    <text evidence="2 9">Glycan metabolism; cellulose degradation.</text>
</comment>
<reference evidence="11" key="1">
    <citation type="journal article" date="2021" name="Nat. Commun.">
        <title>Genetic determinants of endophytism in the Arabidopsis root mycobiome.</title>
        <authorList>
            <person name="Mesny F."/>
            <person name="Miyauchi S."/>
            <person name="Thiergart T."/>
            <person name="Pickel B."/>
            <person name="Atanasova L."/>
            <person name="Karlsson M."/>
            <person name="Huettel B."/>
            <person name="Barry K.W."/>
            <person name="Haridas S."/>
            <person name="Chen C."/>
            <person name="Bauer D."/>
            <person name="Andreopoulos W."/>
            <person name="Pangilinan J."/>
            <person name="LaButti K."/>
            <person name="Riley R."/>
            <person name="Lipzen A."/>
            <person name="Clum A."/>
            <person name="Drula E."/>
            <person name="Henrissat B."/>
            <person name="Kohler A."/>
            <person name="Grigoriev I.V."/>
            <person name="Martin F.M."/>
            <person name="Hacquard S."/>
        </authorList>
    </citation>
    <scope>NUCLEOTIDE SEQUENCE</scope>
    <source>
        <strain evidence="11">MPI-SDFR-AT-0068</strain>
    </source>
</reference>
<dbReference type="PRINTS" id="PR00133">
    <property type="entry name" value="GLHYDRLASE3"/>
</dbReference>
<dbReference type="EC" id="3.2.1.21" evidence="9"/>
<keyword evidence="4 9" id="KW-0378">Hydrolase</keyword>
<dbReference type="Gene3D" id="3.40.50.1700">
    <property type="entry name" value="Glycoside hydrolase family 3 C-terminal domain"/>
    <property type="match status" value="1"/>
</dbReference>
<dbReference type="EMBL" id="JAGPXF010000006">
    <property type="protein sequence ID" value="KAH7239455.1"/>
    <property type="molecule type" value="Genomic_DNA"/>
</dbReference>
<dbReference type="InterPro" id="IPR002772">
    <property type="entry name" value="Glyco_hydro_3_C"/>
</dbReference>
<evidence type="ECO:0000256" key="8">
    <source>
        <dbReference type="ARBA" id="ARBA00023326"/>
    </source>
</evidence>
<dbReference type="InterPro" id="IPR019800">
    <property type="entry name" value="Glyco_hydro_3_AS"/>
</dbReference>
<evidence type="ECO:0000259" key="10">
    <source>
        <dbReference type="PROSITE" id="PS51820"/>
    </source>
</evidence>
<proteinExistence type="inferred from homology"/>
<dbReference type="UniPathway" id="UPA00696"/>
<keyword evidence="12" id="KW-1185">Reference proteome</keyword>
<dbReference type="Pfam" id="PF00933">
    <property type="entry name" value="Glyco_hydro_3"/>
    <property type="match status" value="1"/>
</dbReference>
<evidence type="ECO:0000256" key="2">
    <source>
        <dbReference type="ARBA" id="ARBA00004987"/>
    </source>
</evidence>
<dbReference type="InterPro" id="IPR036881">
    <property type="entry name" value="Glyco_hydro_3_C_sf"/>
</dbReference>
<organism evidence="11 12">
    <name type="scientific">Fusarium tricinctum</name>
    <dbReference type="NCBI Taxonomy" id="61284"/>
    <lineage>
        <taxon>Eukaryota</taxon>
        <taxon>Fungi</taxon>
        <taxon>Dikarya</taxon>
        <taxon>Ascomycota</taxon>
        <taxon>Pezizomycotina</taxon>
        <taxon>Sordariomycetes</taxon>
        <taxon>Hypocreomycetidae</taxon>
        <taxon>Hypocreales</taxon>
        <taxon>Nectriaceae</taxon>
        <taxon>Fusarium</taxon>
        <taxon>Fusarium tricinctum species complex</taxon>
    </lineage>
</organism>
<dbReference type="PANTHER" id="PTHR42715:SF27">
    <property type="entry name" value="BETA-GLUCOSIDASE-RELATED"/>
    <property type="match status" value="1"/>
</dbReference>
<keyword evidence="7 9" id="KW-0326">Glycosidase</keyword>
<dbReference type="GO" id="GO:0008422">
    <property type="term" value="F:beta-glucosidase activity"/>
    <property type="evidence" value="ECO:0007669"/>
    <property type="project" value="UniProtKB-EC"/>
</dbReference>
<dbReference type="InterPro" id="IPR001764">
    <property type="entry name" value="Glyco_hydro_3_N"/>
</dbReference>
<dbReference type="Proteomes" id="UP000813427">
    <property type="component" value="Unassembled WGS sequence"/>
</dbReference>
<feature type="domain" description="PA14" evidence="10">
    <location>
        <begin position="402"/>
        <end position="561"/>
    </location>
</feature>
<dbReference type="OrthoDB" id="47059at2759"/>
<dbReference type="Gene3D" id="2.60.40.10">
    <property type="entry name" value="Immunoglobulins"/>
    <property type="match status" value="1"/>
</dbReference>
<dbReference type="AlphaFoldDB" id="A0A8K0RRC8"/>
<keyword evidence="8 9" id="KW-0624">Polysaccharide degradation</keyword>
<dbReference type="SUPFAM" id="SSF51445">
    <property type="entry name" value="(Trans)glycosidases"/>
    <property type="match status" value="1"/>
</dbReference>
<dbReference type="Gene3D" id="2.60.120.260">
    <property type="entry name" value="Galactose-binding domain-like"/>
    <property type="match status" value="1"/>
</dbReference>
<dbReference type="Pfam" id="PF01915">
    <property type="entry name" value="Glyco_hydro_3_C"/>
    <property type="match status" value="1"/>
</dbReference>
<dbReference type="GO" id="GO:0030245">
    <property type="term" value="P:cellulose catabolic process"/>
    <property type="evidence" value="ECO:0007669"/>
    <property type="project" value="UniProtKB-UniPathway"/>
</dbReference>
<evidence type="ECO:0000256" key="3">
    <source>
        <dbReference type="ARBA" id="ARBA00005336"/>
    </source>
</evidence>
<dbReference type="SMART" id="SM01217">
    <property type="entry name" value="Fn3_like"/>
    <property type="match status" value="1"/>
</dbReference>
<evidence type="ECO:0000256" key="1">
    <source>
        <dbReference type="ARBA" id="ARBA00000448"/>
    </source>
</evidence>
<gene>
    <name evidence="11" type="ORF">BKA59DRAFT_458769</name>
</gene>
<dbReference type="InterPro" id="IPR026891">
    <property type="entry name" value="Fn3-like"/>
</dbReference>
<sequence>MSSPLNVDQILTKLTLEEKVQLLSGQDTWSTHPVERLNIPSITTTDGPHGARGTSFFNGPRGVLLPSATAMGATFDTKLMRSVGNVLAVETKEKGCQVLLAPTVCLQRSPLIGRGFEAFGEDPILSGLMGSEYINGVQEKGVAVSIKHYAAHDQSSMSLEDGLRVAIRTLRETHLLPFQLAVKYAHPWSFMTAYHRINGVYTSEDPWLKETLLRHEWGWDGLVMSDWFGLCSTAKAVNAGLDLEMPGPTRWRGSLLLWSIMCRKVKESTVDQRVRNLLNLINKVQPALEHQTQDDKTQFGDTPEKRAVCRQVARSSVVLLKNDKKALPLDPSAEQTYGLIGPAITNPAVSGGGSANLVSYYVSKPLEAIQEIVGQDRIRTSIGCHSHLVTPLLSENIMIPGTQSTGYQLHWYGEDPNANLDAKPLHSTITTDALMYFADNLPPNIPETYWLRVNTTYKAPKTATMQIGLCVLGKGRLYIDGKQVVDLWTSQPEKTLQTPMFNNASMEVTAELEAQAGKTYDISVLLRNNSITAAVGGLNAGGLRIGCCEKIDPAVALAEAVKLARQVDVPIVMAGLNADYESEGVDRKELGLPPGVDDLIANVIKANPRTIIVNQSGCPVTMPWVKDASTLVHAWYGGQETGNGIADVLFGRHNPTGRLSVTFPRRLEDTPSFLSYGKGVREMYYGEGVFVGYRYYEKLQNDPLFYFGYGLSYTTFQYSNLQVPERVQLGDTGDQSFEVSVDVTNSGDRDGHEIVQVYISDVECAALRPRKELKGFTKVWIPKGERATAQISLDKYALSYWDEMEEKWHAEKGVFKVIISRSADPRDEVLEREFKLEKDFYWLGL</sequence>
<dbReference type="InterPro" id="IPR036962">
    <property type="entry name" value="Glyco_hydro_3_N_sf"/>
</dbReference>
<comment type="caution">
    <text evidence="11">The sequence shown here is derived from an EMBL/GenBank/DDBJ whole genome shotgun (WGS) entry which is preliminary data.</text>
</comment>
<dbReference type="InterPro" id="IPR013783">
    <property type="entry name" value="Ig-like_fold"/>
</dbReference>
<dbReference type="InterPro" id="IPR037524">
    <property type="entry name" value="PA14/GLEYA"/>
</dbReference>
<evidence type="ECO:0000256" key="7">
    <source>
        <dbReference type="ARBA" id="ARBA00023295"/>
    </source>
</evidence>
<name>A0A8K0RRC8_9HYPO</name>
<dbReference type="PROSITE" id="PS51820">
    <property type="entry name" value="PA14"/>
    <property type="match status" value="1"/>
</dbReference>
<evidence type="ECO:0000256" key="9">
    <source>
        <dbReference type="RuleBase" id="RU361161"/>
    </source>
</evidence>
<dbReference type="SUPFAM" id="SSF52279">
    <property type="entry name" value="Beta-D-glucan exohydrolase, C-terminal domain"/>
    <property type="match status" value="1"/>
</dbReference>
<keyword evidence="5" id="KW-0325">Glycoprotein</keyword>
<evidence type="ECO:0000256" key="5">
    <source>
        <dbReference type="ARBA" id="ARBA00023180"/>
    </source>
</evidence>
<evidence type="ECO:0000256" key="6">
    <source>
        <dbReference type="ARBA" id="ARBA00023277"/>
    </source>
</evidence>
<evidence type="ECO:0000313" key="11">
    <source>
        <dbReference type="EMBL" id="KAH7239455.1"/>
    </source>
</evidence>